<proteinExistence type="predicted"/>
<reference evidence="2" key="1">
    <citation type="journal article" date="2023" name="Science">
        <title>Genome structures resolve the early diversification of teleost fishes.</title>
        <authorList>
            <person name="Parey E."/>
            <person name="Louis A."/>
            <person name="Montfort J."/>
            <person name="Bouchez O."/>
            <person name="Roques C."/>
            <person name="Iampietro C."/>
            <person name="Lluch J."/>
            <person name="Castinel A."/>
            <person name="Donnadieu C."/>
            <person name="Desvignes T."/>
            <person name="Floi Bucao C."/>
            <person name="Jouanno E."/>
            <person name="Wen M."/>
            <person name="Mejri S."/>
            <person name="Dirks R."/>
            <person name="Jansen H."/>
            <person name="Henkel C."/>
            <person name="Chen W.J."/>
            <person name="Zahm M."/>
            <person name="Cabau C."/>
            <person name="Klopp C."/>
            <person name="Thompson A.W."/>
            <person name="Robinson-Rechavi M."/>
            <person name="Braasch I."/>
            <person name="Lecointre G."/>
            <person name="Bobe J."/>
            <person name="Postlethwait J.H."/>
            <person name="Berthelot C."/>
            <person name="Roest Crollius H."/>
            <person name="Guiguen Y."/>
        </authorList>
    </citation>
    <scope>NUCLEOTIDE SEQUENCE</scope>
    <source>
        <strain evidence="2">Concon-B</strain>
    </source>
</reference>
<organism evidence="2 3">
    <name type="scientific">Conger conger</name>
    <name type="common">Conger eel</name>
    <name type="synonym">Muraena conger</name>
    <dbReference type="NCBI Taxonomy" id="82655"/>
    <lineage>
        <taxon>Eukaryota</taxon>
        <taxon>Metazoa</taxon>
        <taxon>Chordata</taxon>
        <taxon>Craniata</taxon>
        <taxon>Vertebrata</taxon>
        <taxon>Euteleostomi</taxon>
        <taxon>Actinopterygii</taxon>
        <taxon>Neopterygii</taxon>
        <taxon>Teleostei</taxon>
        <taxon>Anguilliformes</taxon>
        <taxon>Congridae</taxon>
        <taxon>Conger</taxon>
    </lineage>
</organism>
<dbReference type="OrthoDB" id="9881749at2759"/>
<gene>
    <name evidence="2" type="ORF">COCON_G00199850</name>
</gene>
<sequence>MAVNTEEREGCQFSLTETLEEATQQGEALELELKRNRDVLSDLQATLLKVAKSRDAARLQLSSTERAIENHSDEIVQLQLRATDLESDSQAIYLENIKLQHEIEENKDSFQLTLAGYNTYRNKMDSHKVAIFKQESQTAVHRELMEKRRLINHLKAEREKLKVDLQNPEGNVVRRAQKEVDELRVQISAVKGLVFHKTQLLAKEHETHTHLRKDIEIQNRRCDAILRRLRCQLNKAQSNHRQLTGDICWLEKEVADLRRRLAIQEGTEADLFKAF</sequence>
<dbReference type="EMBL" id="JAFJMO010000015">
    <property type="protein sequence ID" value="KAJ8256121.1"/>
    <property type="molecule type" value="Genomic_DNA"/>
</dbReference>
<accession>A0A9Q1D1V7</accession>
<evidence type="ECO:0000313" key="3">
    <source>
        <dbReference type="Proteomes" id="UP001152803"/>
    </source>
</evidence>
<dbReference type="AlphaFoldDB" id="A0A9Q1D1V7"/>
<protein>
    <recommendedName>
        <fullName evidence="4">Coiled-coil domain-containing protein 122</fullName>
    </recommendedName>
</protein>
<keyword evidence="1" id="KW-0175">Coiled coil</keyword>
<evidence type="ECO:0008006" key="4">
    <source>
        <dbReference type="Google" id="ProtNLM"/>
    </source>
</evidence>
<keyword evidence="3" id="KW-1185">Reference proteome</keyword>
<feature type="coiled-coil region" evidence="1">
    <location>
        <begin position="144"/>
        <end position="193"/>
    </location>
</feature>
<feature type="coiled-coil region" evidence="1">
    <location>
        <begin position="19"/>
        <end position="88"/>
    </location>
</feature>
<evidence type="ECO:0000313" key="2">
    <source>
        <dbReference type="EMBL" id="KAJ8256121.1"/>
    </source>
</evidence>
<name>A0A9Q1D1V7_CONCO</name>
<evidence type="ECO:0000256" key="1">
    <source>
        <dbReference type="SAM" id="Coils"/>
    </source>
</evidence>
<dbReference type="Proteomes" id="UP001152803">
    <property type="component" value="Unassembled WGS sequence"/>
</dbReference>
<comment type="caution">
    <text evidence="2">The sequence shown here is derived from an EMBL/GenBank/DDBJ whole genome shotgun (WGS) entry which is preliminary data.</text>
</comment>